<evidence type="ECO:0000313" key="1">
    <source>
        <dbReference type="EMBL" id="KAH3858263.1"/>
    </source>
</evidence>
<protein>
    <submittedName>
        <fullName evidence="1">Uncharacterized protein</fullName>
    </submittedName>
</protein>
<organism evidence="1 2">
    <name type="scientific">Dreissena polymorpha</name>
    <name type="common">Zebra mussel</name>
    <name type="synonym">Mytilus polymorpha</name>
    <dbReference type="NCBI Taxonomy" id="45954"/>
    <lineage>
        <taxon>Eukaryota</taxon>
        <taxon>Metazoa</taxon>
        <taxon>Spiralia</taxon>
        <taxon>Lophotrochozoa</taxon>
        <taxon>Mollusca</taxon>
        <taxon>Bivalvia</taxon>
        <taxon>Autobranchia</taxon>
        <taxon>Heteroconchia</taxon>
        <taxon>Euheterodonta</taxon>
        <taxon>Imparidentia</taxon>
        <taxon>Neoheterodontei</taxon>
        <taxon>Myida</taxon>
        <taxon>Dreissenoidea</taxon>
        <taxon>Dreissenidae</taxon>
        <taxon>Dreissena</taxon>
    </lineage>
</organism>
<accession>A0A9D4LGP9</accession>
<evidence type="ECO:0000313" key="2">
    <source>
        <dbReference type="Proteomes" id="UP000828390"/>
    </source>
</evidence>
<dbReference type="Proteomes" id="UP000828390">
    <property type="component" value="Unassembled WGS sequence"/>
</dbReference>
<reference evidence="1" key="1">
    <citation type="journal article" date="2019" name="bioRxiv">
        <title>The Genome of the Zebra Mussel, Dreissena polymorpha: A Resource for Invasive Species Research.</title>
        <authorList>
            <person name="McCartney M.A."/>
            <person name="Auch B."/>
            <person name="Kono T."/>
            <person name="Mallez S."/>
            <person name="Zhang Y."/>
            <person name="Obille A."/>
            <person name="Becker A."/>
            <person name="Abrahante J.E."/>
            <person name="Garbe J."/>
            <person name="Badalamenti J.P."/>
            <person name="Herman A."/>
            <person name="Mangelson H."/>
            <person name="Liachko I."/>
            <person name="Sullivan S."/>
            <person name="Sone E.D."/>
            <person name="Koren S."/>
            <person name="Silverstein K.A.T."/>
            <person name="Beckman K.B."/>
            <person name="Gohl D.M."/>
        </authorList>
    </citation>
    <scope>NUCLEOTIDE SEQUENCE</scope>
    <source>
        <strain evidence="1">Duluth1</strain>
        <tissue evidence="1">Whole animal</tissue>
    </source>
</reference>
<sequence>MCLVPETVTCPNPLVDAVLVVFVPEDSGFEMRCVVDVERRNTASSLAGCSSVSVERFLSAFELHIDFVIKPSATESFETV</sequence>
<dbReference type="AlphaFoldDB" id="A0A9D4LGP9"/>
<dbReference type="EMBL" id="JAIWYP010000003">
    <property type="protein sequence ID" value="KAH3858263.1"/>
    <property type="molecule type" value="Genomic_DNA"/>
</dbReference>
<gene>
    <name evidence="1" type="ORF">DPMN_100884</name>
</gene>
<keyword evidence="2" id="KW-1185">Reference proteome</keyword>
<proteinExistence type="predicted"/>
<name>A0A9D4LGP9_DREPO</name>
<reference evidence="1" key="2">
    <citation type="submission" date="2020-11" db="EMBL/GenBank/DDBJ databases">
        <authorList>
            <person name="McCartney M.A."/>
            <person name="Auch B."/>
            <person name="Kono T."/>
            <person name="Mallez S."/>
            <person name="Becker A."/>
            <person name="Gohl D.M."/>
            <person name="Silverstein K.A.T."/>
            <person name="Koren S."/>
            <person name="Bechman K.B."/>
            <person name="Herman A."/>
            <person name="Abrahante J.E."/>
            <person name="Garbe J."/>
        </authorList>
    </citation>
    <scope>NUCLEOTIDE SEQUENCE</scope>
    <source>
        <strain evidence="1">Duluth1</strain>
        <tissue evidence="1">Whole animal</tissue>
    </source>
</reference>
<comment type="caution">
    <text evidence="1">The sequence shown here is derived from an EMBL/GenBank/DDBJ whole genome shotgun (WGS) entry which is preliminary data.</text>
</comment>